<reference evidence="1" key="1">
    <citation type="submission" date="2021-06" db="EMBL/GenBank/DDBJ databases">
        <authorList>
            <person name="Kallberg Y."/>
            <person name="Tangrot J."/>
            <person name="Rosling A."/>
        </authorList>
    </citation>
    <scope>NUCLEOTIDE SEQUENCE</scope>
    <source>
        <strain evidence="1">MA453B</strain>
    </source>
</reference>
<dbReference type="Proteomes" id="UP000789405">
    <property type="component" value="Unassembled WGS sequence"/>
</dbReference>
<comment type="caution">
    <text evidence="1">The sequence shown here is derived from an EMBL/GenBank/DDBJ whole genome shotgun (WGS) entry which is preliminary data.</text>
</comment>
<name>A0A9N9PGV8_9GLOM</name>
<dbReference type="AlphaFoldDB" id="A0A9N9PGV8"/>
<feature type="non-terminal residue" evidence="1">
    <location>
        <position position="119"/>
    </location>
</feature>
<feature type="non-terminal residue" evidence="1">
    <location>
        <position position="1"/>
    </location>
</feature>
<gene>
    <name evidence="1" type="ORF">DERYTH_LOCUS27909</name>
</gene>
<organism evidence="1 2">
    <name type="scientific">Dentiscutata erythropus</name>
    <dbReference type="NCBI Taxonomy" id="1348616"/>
    <lineage>
        <taxon>Eukaryota</taxon>
        <taxon>Fungi</taxon>
        <taxon>Fungi incertae sedis</taxon>
        <taxon>Mucoromycota</taxon>
        <taxon>Glomeromycotina</taxon>
        <taxon>Glomeromycetes</taxon>
        <taxon>Diversisporales</taxon>
        <taxon>Gigasporaceae</taxon>
        <taxon>Dentiscutata</taxon>
    </lineage>
</organism>
<evidence type="ECO:0000313" key="1">
    <source>
        <dbReference type="EMBL" id="CAG8825473.1"/>
    </source>
</evidence>
<protein>
    <submittedName>
        <fullName evidence="1">16205_t:CDS:1</fullName>
    </submittedName>
</protein>
<evidence type="ECO:0000313" key="2">
    <source>
        <dbReference type="Proteomes" id="UP000789405"/>
    </source>
</evidence>
<dbReference type="EMBL" id="CAJVPY010066523">
    <property type="protein sequence ID" value="CAG8825473.1"/>
    <property type="molecule type" value="Genomic_DNA"/>
</dbReference>
<keyword evidence="2" id="KW-1185">Reference proteome</keyword>
<dbReference type="OrthoDB" id="2378242at2759"/>
<sequence length="119" mass="13515">GRDSFLVLVVRILNTLKSIPILGKTIMNIEESIGGKIGGNFFKEYYQNLDQLLIELEQALGEIIISLTEDHFRQIKDVISRILLIVKASNKELDALTEYVSKMKNRKEYTDIVFKGAIA</sequence>
<proteinExistence type="predicted"/>
<accession>A0A9N9PGV8</accession>